<dbReference type="InterPro" id="IPR028081">
    <property type="entry name" value="Leu-bd"/>
</dbReference>
<dbReference type="Pfam" id="PF13458">
    <property type="entry name" value="Peripla_BP_6"/>
    <property type="match status" value="1"/>
</dbReference>
<keyword evidence="5" id="KW-1185">Reference proteome</keyword>
<feature type="domain" description="Leucine-binding protein" evidence="3">
    <location>
        <begin position="568"/>
        <end position="872"/>
    </location>
</feature>
<dbReference type="CDD" id="cd06268">
    <property type="entry name" value="PBP1_ABC_transporter_LIVBP-like"/>
    <property type="match status" value="1"/>
</dbReference>
<sequence>MYVLSGNLPPNSPTYVERDADENLYQALEDGQFCYVLSSRQTGKSSLKVRTMQRLPAEKFDCINIDLNNIGTDITIEQWYAGVIDCLAKGINLPDFNSKTWCNLHSQLSPVNRLSKFIEEKLVPHSKNIVIFVDEIDSVLSDSLKGKLDDFFALIRSCYNQRASQSEFQRITFVLLGVATPSDLIADPNITPFNIGTAIELKGFHRDEARPLLQGLEGRVSNPQAVLQEVFNWTGGQPFLTQKLCDLIVQNGIGVSGVGGLVQQWIVQNWEYQDNPQHLKTIRKRIVPGRYDPDFIVHPISSLPSVHQLLKLYEQILYNDEIPADDSYEQQKLLLSGLVIKSQKNLIVYNRIYPLIFNYKWIKNQLNWVEEQIALVKAEQFNQMFSKRPYRTKIEEWLTNNRSQSKLLTGKDLKEALEWGKDKTLTSEDEEFINASLKWEYQKKRKLKLWIFRVILLLLLVGIGRSGYWLWWHIKDVNEPLSEGKRTLFKGIENSNRDKGIEAFKKNNYEEAYRFFEKARIADRKDPKVEIYFNNAKALKEEKSGNKEKKELVTLAVVIPLDPKDEIAQEILRGVAQAQYKFNDKKQNRFLKILIAKDGNDPNQAKKVAKKLIENQDIMGVIGHNTSKVTEAALPEYQTGKLAIISPTSTSTTLPSTTLTSAKPESQVFFRTVPNDTETAKKLASYAINNNYKKVGICNNPKSTYSGSLTKAFKDSFEKEDREVVGDPIDLTYPALDASGVVATMLNNQANASVLLPDTESISVAIEIASAQEKLSQSGTKKLQLLGADALYNPQILEGGKAVEGLVLAVPWFREQKNSKTFAAEAKKRWEGNVSWRTATSYDATQALIKALPVAQKPSRDAVLTNLKSIKLAANETSGNPLHFVNGERKGQEPVLVKVFKGSNGLDFKLEKE</sequence>
<dbReference type="Proteomes" id="UP000702425">
    <property type="component" value="Unassembled WGS sequence"/>
</dbReference>
<organism evidence="4 5">
    <name type="scientific">Microcoleus asticus IPMA8</name>
    <dbReference type="NCBI Taxonomy" id="2563858"/>
    <lineage>
        <taxon>Bacteria</taxon>
        <taxon>Bacillati</taxon>
        <taxon>Cyanobacteriota</taxon>
        <taxon>Cyanophyceae</taxon>
        <taxon>Oscillatoriophycideae</taxon>
        <taxon>Oscillatoriales</taxon>
        <taxon>Microcoleaceae</taxon>
        <taxon>Microcoleus</taxon>
        <taxon>Microcoleus asticus</taxon>
    </lineage>
</organism>
<dbReference type="PANTHER" id="PTHR30483">
    <property type="entry name" value="LEUCINE-SPECIFIC-BINDING PROTEIN"/>
    <property type="match status" value="1"/>
</dbReference>
<accession>A0ABX2CVA3</accession>
<evidence type="ECO:0000259" key="3">
    <source>
        <dbReference type="Pfam" id="PF13458"/>
    </source>
</evidence>
<reference evidence="4 5" key="1">
    <citation type="journal article" date="2020" name="Sci. Rep.">
        <title>A novel cyanobacterial geosmin producer, revising GeoA distribution and dispersion patterns in Bacteria.</title>
        <authorList>
            <person name="Churro C."/>
            <person name="Semedo-Aguiar A.P."/>
            <person name="Silva A.D."/>
            <person name="Pereira-Leal J.B."/>
            <person name="Leite R.B."/>
        </authorList>
    </citation>
    <scope>NUCLEOTIDE SEQUENCE [LARGE SCALE GENOMIC DNA]</scope>
    <source>
        <strain evidence="4 5">IPMA8</strain>
    </source>
</reference>
<name>A0ABX2CVA3_9CYAN</name>
<dbReference type="Gene3D" id="3.40.50.300">
    <property type="entry name" value="P-loop containing nucleotide triphosphate hydrolases"/>
    <property type="match status" value="1"/>
</dbReference>
<comment type="caution">
    <text evidence="4">The sequence shown here is derived from an EMBL/GenBank/DDBJ whole genome shotgun (WGS) entry which is preliminary data.</text>
</comment>
<dbReference type="InterPro" id="IPR028082">
    <property type="entry name" value="Peripla_BP_I"/>
</dbReference>
<keyword evidence="2" id="KW-0732">Signal</keyword>
<dbReference type="Gene3D" id="3.40.50.2300">
    <property type="match status" value="2"/>
</dbReference>
<dbReference type="SUPFAM" id="SSF53822">
    <property type="entry name" value="Periplasmic binding protein-like I"/>
    <property type="match status" value="1"/>
</dbReference>
<proteinExistence type="inferred from homology"/>
<dbReference type="InterPro" id="IPR051010">
    <property type="entry name" value="BCAA_transport"/>
</dbReference>
<dbReference type="InterPro" id="IPR027417">
    <property type="entry name" value="P-loop_NTPase"/>
</dbReference>
<dbReference type="RefSeq" id="WP_172186951.1">
    <property type="nucleotide sequence ID" value="NZ_CAWPPK010000212.1"/>
</dbReference>
<dbReference type="EMBL" id="SRRZ01000029">
    <property type="protein sequence ID" value="NQE34342.1"/>
    <property type="molecule type" value="Genomic_DNA"/>
</dbReference>
<dbReference type="PANTHER" id="PTHR30483:SF6">
    <property type="entry name" value="PERIPLASMIC BINDING PROTEIN OF ABC TRANSPORTER FOR NATURAL AMINO ACIDS"/>
    <property type="match status" value="1"/>
</dbReference>
<evidence type="ECO:0000256" key="2">
    <source>
        <dbReference type="ARBA" id="ARBA00022729"/>
    </source>
</evidence>
<dbReference type="Pfam" id="PF14516">
    <property type="entry name" value="AAA_35"/>
    <property type="match status" value="1"/>
</dbReference>
<evidence type="ECO:0000256" key="1">
    <source>
        <dbReference type="ARBA" id="ARBA00010062"/>
    </source>
</evidence>
<comment type="similarity">
    <text evidence="1">Belongs to the leucine-binding protein family.</text>
</comment>
<protein>
    <recommendedName>
        <fullName evidence="3">Leucine-binding protein domain-containing protein</fullName>
    </recommendedName>
</protein>
<dbReference type="SUPFAM" id="SSF52540">
    <property type="entry name" value="P-loop containing nucleoside triphosphate hydrolases"/>
    <property type="match status" value="1"/>
</dbReference>
<gene>
    <name evidence="4" type="ORF">E5S67_02066</name>
</gene>
<evidence type="ECO:0000313" key="4">
    <source>
        <dbReference type="EMBL" id="NQE34342.1"/>
    </source>
</evidence>
<evidence type="ECO:0000313" key="5">
    <source>
        <dbReference type="Proteomes" id="UP000702425"/>
    </source>
</evidence>